<dbReference type="AlphaFoldDB" id="A0A2I0TZH4"/>
<feature type="chain" id="PRO_5014141720" evidence="1">
    <location>
        <begin position="17"/>
        <end position="155"/>
    </location>
</feature>
<proteinExistence type="predicted"/>
<sequence>MSALLGLQVAVVPGVALEETMLQICCTWPHGSPCQPRLAPGGHLSHKVKASLQQLDLVYLPWPIFKGDLALTAQSPILAGRHSPLDICKTIFLSFGSLKSHRSLHPTNVYQVDLANASLAVPVSRDPARGLTPLELLTPVKPQEYELPALQFGYW</sequence>
<evidence type="ECO:0000313" key="2">
    <source>
        <dbReference type="EMBL" id="PKU39237.1"/>
    </source>
</evidence>
<protein>
    <submittedName>
        <fullName evidence="2">Uncharacterized protein</fullName>
    </submittedName>
</protein>
<name>A0A2I0TZH4_LIMLA</name>
<dbReference type="EMBL" id="KZ506535">
    <property type="protein sequence ID" value="PKU39237.1"/>
    <property type="molecule type" value="Genomic_DNA"/>
</dbReference>
<evidence type="ECO:0000313" key="3">
    <source>
        <dbReference type="Proteomes" id="UP000233556"/>
    </source>
</evidence>
<gene>
    <name evidence="2" type="ORF">llap_10459</name>
</gene>
<evidence type="ECO:0000256" key="1">
    <source>
        <dbReference type="SAM" id="SignalP"/>
    </source>
</evidence>
<organism evidence="2 3">
    <name type="scientific">Limosa lapponica baueri</name>
    <dbReference type="NCBI Taxonomy" id="1758121"/>
    <lineage>
        <taxon>Eukaryota</taxon>
        <taxon>Metazoa</taxon>
        <taxon>Chordata</taxon>
        <taxon>Craniata</taxon>
        <taxon>Vertebrata</taxon>
        <taxon>Euteleostomi</taxon>
        <taxon>Archelosauria</taxon>
        <taxon>Archosauria</taxon>
        <taxon>Dinosauria</taxon>
        <taxon>Saurischia</taxon>
        <taxon>Theropoda</taxon>
        <taxon>Coelurosauria</taxon>
        <taxon>Aves</taxon>
        <taxon>Neognathae</taxon>
        <taxon>Neoaves</taxon>
        <taxon>Charadriiformes</taxon>
        <taxon>Scolopacidae</taxon>
        <taxon>Limosa</taxon>
    </lineage>
</organism>
<feature type="signal peptide" evidence="1">
    <location>
        <begin position="1"/>
        <end position="16"/>
    </location>
</feature>
<accession>A0A2I0TZH4</accession>
<keyword evidence="1" id="KW-0732">Signal</keyword>
<keyword evidence="3" id="KW-1185">Reference proteome</keyword>
<dbReference type="Proteomes" id="UP000233556">
    <property type="component" value="Unassembled WGS sequence"/>
</dbReference>
<reference evidence="3" key="2">
    <citation type="submission" date="2017-12" db="EMBL/GenBank/DDBJ databases">
        <title>Genome sequence of the Bar-tailed Godwit (Limosa lapponica baueri).</title>
        <authorList>
            <person name="Lima N.C.B."/>
            <person name="Parody-Merino A.M."/>
            <person name="Battley P.F."/>
            <person name="Fidler A.E."/>
            <person name="Prosdocimi F."/>
        </authorList>
    </citation>
    <scope>NUCLEOTIDE SEQUENCE [LARGE SCALE GENOMIC DNA]</scope>
</reference>
<reference evidence="3" key="1">
    <citation type="submission" date="2017-11" db="EMBL/GenBank/DDBJ databases">
        <authorList>
            <person name="Lima N.C."/>
            <person name="Parody-Merino A.M."/>
            <person name="Battley P.F."/>
            <person name="Fidler A.E."/>
            <person name="Prosdocimi F."/>
        </authorList>
    </citation>
    <scope>NUCLEOTIDE SEQUENCE [LARGE SCALE GENOMIC DNA]</scope>
</reference>